<comment type="similarity">
    <text evidence="3">Belongs to the RNase PH family.</text>
</comment>
<dbReference type="GO" id="GO:0000178">
    <property type="term" value="C:exosome (RNase complex)"/>
    <property type="evidence" value="ECO:0007669"/>
    <property type="project" value="UniProtKB-KW"/>
</dbReference>
<dbReference type="PANTHER" id="PTHR11097">
    <property type="entry name" value="EXOSOME COMPLEX EXONUCLEASE RIBOSOMAL RNA PROCESSING PROTEIN"/>
    <property type="match status" value="1"/>
</dbReference>
<evidence type="ECO:0000256" key="3">
    <source>
        <dbReference type="ARBA" id="ARBA00006678"/>
    </source>
</evidence>
<comment type="subcellular location">
    <subcellularLocation>
        <location evidence="1">Cytoplasm</location>
    </subcellularLocation>
    <subcellularLocation>
        <location evidence="2">Nucleus</location>
        <location evidence="2">Nucleolus</location>
    </subcellularLocation>
</comment>
<gene>
    <name evidence="7" type="ORF">HanXRQr2_Chr15g0674621</name>
</gene>
<keyword evidence="4" id="KW-0963">Cytoplasm</keyword>
<dbReference type="AlphaFoldDB" id="A0A9K3DWN0"/>
<dbReference type="InterPro" id="IPR027408">
    <property type="entry name" value="PNPase/RNase_PH_dom_sf"/>
</dbReference>
<dbReference type="Proteomes" id="UP000215914">
    <property type="component" value="Unassembled WGS sequence"/>
</dbReference>
<name>A0A9K3DWN0_HELAN</name>
<evidence type="ECO:0000256" key="1">
    <source>
        <dbReference type="ARBA" id="ARBA00004496"/>
    </source>
</evidence>
<sequence>MGKTEIIAGVKAELGRPSSSAPDKGTVSIFVDCSPTAAPQFENSTSIILFKIFIN</sequence>
<dbReference type="Gramene" id="mRNA:HanXRQr2_Chr15g0674621">
    <property type="protein sequence ID" value="mRNA:HanXRQr2_Chr15g0674621"/>
    <property type="gene ID" value="HanXRQr2_Chr15g0674621"/>
</dbReference>
<protein>
    <recommendedName>
        <fullName evidence="6">Ribosomal RNA-processing protein 42</fullName>
    </recommendedName>
</protein>
<evidence type="ECO:0000256" key="6">
    <source>
        <dbReference type="ARBA" id="ARBA00042523"/>
    </source>
</evidence>
<keyword evidence="7" id="KW-0687">Ribonucleoprotein</keyword>
<comment type="caution">
    <text evidence="7">The sequence shown here is derived from an EMBL/GenBank/DDBJ whole genome shotgun (WGS) entry which is preliminary data.</text>
</comment>
<evidence type="ECO:0000313" key="7">
    <source>
        <dbReference type="EMBL" id="KAF5762946.1"/>
    </source>
</evidence>
<accession>A0A9K3DWN0</accession>
<reference evidence="7" key="1">
    <citation type="journal article" date="2017" name="Nature">
        <title>The sunflower genome provides insights into oil metabolism, flowering and Asterid evolution.</title>
        <authorList>
            <person name="Badouin H."/>
            <person name="Gouzy J."/>
            <person name="Grassa C.J."/>
            <person name="Murat F."/>
            <person name="Staton S.E."/>
            <person name="Cottret L."/>
            <person name="Lelandais-Briere C."/>
            <person name="Owens G.L."/>
            <person name="Carrere S."/>
            <person name="Mayjonade B."/>
            <person name="Legrand L."/>
            <person name="Gill N."/>
            <person name="Kane N.C."/>
            <person name="Bowers J.E."/>
            <person name="Hubner S."/>
            <person name="Bellec A."/>
            <person name="Berard A."/>
            <person name="Berges H."/>
            <person name="Blanchet N."/>
            <person name="Boniface M.C."/>
            <person name="Brunel D."/>
            <person name="Catrice O."/>
            <person name="Chaidir N."/>
            <person name="Claudel C."/>
            <person name="Donnadieu C."/>
            <person name="Faraut T."/>
            <person name="Fievet G."/>
            <person name="Helmstetter N."/>
            <person name="King M."/>
            <person name="Knapp S.J."/>
            <person name="Lai Z."/>
            <person name="Le Paslier M.C."/>
            <person name="Lippi Y."/>
            <person name="Lorenzon L."/>
            <person name="Mandel J.R."/>
            <person name="Marage G."/>
            <person name="Marchand G."/>
            <person name="Marquand E."/>
            <person name="Bret-Mestries E."/>
            <person name="Morien E."/>
            <person name="Nambeesan S."/>
            <person name="Nguyen T."/>
            <person name="Pegot-Espagnet P."/>
            <person name="Pouilly N."/>
            <person name="Raftis F."/>
            <person name="Sallet E."/>
            <person name="Schiex T."/>
            <person name="Thomas J."/>
            <person name="Vandecasteele C."/>
            <person name="Vares D."/>
            <person name="Vear F."/>
            <person name="Vautrin S."/>
            <person name="Crespi M."/>
            <person name="Mangin B."/>
            <person name="Burke J.M."/>
            <person name="Salse J."/>
            <person name="Munos S."/>
            <person name="Vincourt P."/>
            <person name="Rieseberg L.H."/>
            <person name="Langlade N.B."/>
        </authorList>
    </citation>
    <scope>NUCLEOTIDE SEQUENCE</scope>
    <source>
        <tissue evidence="7">Leaves</tissue>
    </source>
</reference>
<keyword evidence="8" id="KW-1185">Reference proteome</keyword>
<dbReference type="GO" id="GO:0005840">
    <property type="term" value="C:ribosome"/>
    <property type="evidence" value="ECO:0007669"/>
    <property type="project" value="UniProtKB-KW"/>
</dbReference>
<keyword evidence="7" id="KW-0689">Ribosomal protein</keyword>
<dbReference type="EMBL" id="MNCJ02000330">
    <property type="protein sequence ID" value="KAF5762946.1"/>
    <property type="molecule type" value="Genomic_DNA"/>
</dbReference>
<dbReference type="SUPFAM" id="SSF54211">
    <property type="entry name" value="Ribosomal protein S5 domain 2-like"/>
    <property type="match status" value="1"/>
</dbReference>
<evidence type="ECO:0000256" key="5">
    <source>
        <dbReference type="ARBA" id="ARBA00022835"/>
    </source>
</evidence>
<organism evidence="7 8">
    <name type="scientific">Helianthus annuus</name>
    <name type="common">Common sunflower</name>
    <dbReference type="NCBI Taxonomy" id="4232"/>
    <lineage>
        <taxon>Eukaryota</taxon>
        <taxon>Viridiplantae</taxon>
        <taxon>Streptophyta</taxon>
        <taxon>Embryophyta</taxon>
        <taxon>Tracheophyta</taxon>
        <taxon>Spermatophyta</taxon>
        <taxon>Magnoliopsida</taxon>
        <taxon>eudicotyledons</taxon>
        <taxon>Gunneridae</taxon>
        <taxon>Pentapetalae</taxon>
        <taxon>asterids</taxon>
        <taxon>campanulids</taxon>
        <taxon>Asterales</taxon>
        <taxon>Asteraceae</taxon>
        <taxon>Asteroideae</taxon>
        <taxon>Heliantheae alliance</taxon>
        <taxon>Heliantheae</taxon>
        <taxon>Helianthus</taxon>
    </lineage>
</organism>
<evidence type="ECO:0000256" key="4">
    <source>
        <dbReference type="ARBA" id="ARBA00022490"/>
    </source>
</evidence>
<dbReference type="PANTHER" id="PTHR11097:SF8">
    <property type="entry name" value="EXOSOME COMPLEX COMPONENT RRP42"/>
    <property type="match status" value="1"/>
</dbReference>
<dbReference type="GO" id="GO:0005737">
    <property type="term" value="C:cytoplasm"/>
    <property type="evidence" value="ECO:0007669"/>
    <property type="project" value="UniProtKB-SubCell"/>
</dbReference>
<dbReference type="Gene3D" id="3.30.230.70">
    <property type="entry name" value="GHMP Kinase, N-terminal domain"/>
    <property type="match status" value="1"/>
</dbReference>
<keyword evidence="5" id="KW-0271">Exosome</keyword>
<reference evidence="7" key="2">
    <citation type="submission" date="2020-06" db="EMBL/GenBank/DDBJ databases">
        <title>Helianthus annuus Genome sequencing and assembly Release 2.</title>
        <authorList>
            <person name="Gouzy J."/>
            <person name="Langlade N."/>
            <person name="Munos S."/>
        </authorList>
    </citation>
    <scope>NUCLEOTIDE SEQUENCE</scope>
    <source>
        <tissue evidence="7">Leaves</tissue>
    </source>
</reference>
<dbReference type="InterPro" id="IPR050590">
    <property type="entry name" value="Exosome_comp_Rrp42_subfam"/>
</dbReference>
<dbReference type="GO" id="GO:0005730">
    <property type="term" value="C:nucleolus"/>
    <property type="evidence" value="ECO:0007669"/>
    <property type="project" value="UniProtKB-SubCell"/>
</dbReference>
<dbReference type="InterPro" id="IPR020568">
    <property type="entry name" value="Ribosomal_Su5_D2-typ_SF"/>
</dbReference>
<evidence type="ECO:0000256" key="2">
    <source>
        <dbReference type="ARBA" id="ARBA00004604"/>
    </source>
</evidence>
<proteinExistence type="inferred from homology"/>
<evidence type="ECO:0000313" key="8">
    <source>
        <dbReference type="Proteomes" id="UP000215914"/>
    </source>
</evidence>